<feature type="transmembrane region" description="Helical" evidence="1">
    <location>
        <begin position="20"/>
        <end position="38"/>
    </location>
</feature>
<proteinExistence type="predicted"/>
<dbReference type="EMBL" id="CP002047">
    <property type="protein sequence ID" value="ADI11635.1"/>
    <property type="molecule type" value="Genomic_DNA"/>
</dbReference>
<keyword evidence="1" id="KW-0812">Transmembrane</keyword>
<protein>
    <submittedName>
        <fullName evidence="2">IS6 family transposase</fullName>
    </submittedName>
</protein>
<dbReference type="KEGG" id="sbh:SBI_08517"/>
<organism evidence="2 3">
    <name type="scientific">Streptomyces bingchenggensis (strain BCW-1)</name>
    <dbReference type="NCBI Taxonomy" id="749414"/>
    <lineage>
        <taxon>Bacteria</taxon>
        <taxon>Bacillati</taxon>
        <taxon>Actinomycetota</taxon>
        <taxon>Actinomycetes</taxon>
        <taxon>Kitasatosporales</taxon>
        <taxon>Streptomycetaceae</taxon>
        <taxon>Streptomyces</taxon>
    </lineage>
</organism>
<keyword evidence="1" id="KW-1133">Transmembrane helix</keyword>
<dbReference type="PATRIC" id="fig|749414.3.peg.8761"/>
<keyword evidence="3" id="KW-1185">Reference proteome</keyword>
<dbReference type="AlphaFoldDB" id="D7BU86"/>
<evidence type="ECO:0000256" key="1">
    <source>
        <dbReference type="SAM" id="Phobius"/>
    </source>
</evidence>
<dbReference type="Proteomes" id="UP000000377">
    <property type="component" value="Chromosome"/>
</dbReference>
<dbReference type="HOGENOM" id="CLU_3141022_0_0_11"/>
<dbReference type="RefSeq" id="WP_014181084.1">
    <property type="nucleotide sequence ID" value="NC_016582.1"/>
</dbReference>
<evidence type="ECO:0000313" key="3">
    <source>
        <dbReference type="Proteomes" id="UP000000377"/>
    </source>
</evidence>
<accession>D7BU86</accession>
<name>D7BU86_STRBB</name>
<evidence type="ECO:0000313" key="2">
    <source>
        <dbReference type="EMBL" id="ADI11635.1"/>
    </source>
</evidence>
<reference evidence="2 3" key="1">
    <citation type="journal article" date="2010" name="J. Bacteriol.">
        <title>Genome sequence of the milbemycin-producing bacterium Streptomyces bingchenggensis.</title>
        <authorList>
            <person name="Wang X.J."/>
            <person name="Yan Y.J."/>
            <person name="Zhang B."/>
            <person name="An J."/>
            <person name="Wang J.J."/>
            <person name="Tian J."/>
            <person name="Jiang L."/>
            <person name="Chen Y.H."/>
            <person name="Huang S.X."/>
            <person name="Yin M."/>
            <person name="Zhang J."/>
            <person name="Gao A.L."/>
            <person name="Liu C.X."/>
            <person name="Zhu Z.X."/>
            <person name="Xiang W.S."/>
        </authorList>
    </citation>
    <scope>NUCLEOTIDE SEQUENCE [LARGE SCALE GENOMIC DNA]</scope>
    <source>
        <strain evidence="2 3">BCW-1</strain>
    </source>
</reference>
<keyword evidence="1" id="KW-0472">Membrane</keyword>
<sequence>MTFAEQVEGLTSRYGRRTPVLQRIIGALGVLLAGRAVVRLGLMLGIVGG</sequence>
<gene>
    <name evidence="2" type="ordered locus">SBI_08517</name>
</gene>